<proteinExistence type="predicted"/>
<comment type="caution">
    <text evidence="2">The sequence shown here is derived from an EMBL/GenBank/DDBJ whole genome shotgun (WGS) entry which is preliminary data.</text>
</comment>
<dbReference type="PROSITE" id="PS50878">
    <property type="entry name" value="RT_POL"/>
    <property type="match status" value="1"/>
</dbReference>
<dbReference type="AlphaFoldDB" id="A0A9J6H6K8"/>
<keyword evidence="3" id="KW-1185">Reference proteome</keyword>
<name>A0A9J6H6K8_HAELO</name>
<dbReference type="Proteomes" id="UP000821853">
    <property type="component" value="Unassembled WGS sequence"/>
</dbReference>
<gene>
    <name evidence="2" type="ORF">HPB48_023639</name>
</gene>
<dbReference type="InterPro" id="IPR000477">
    <property type="entry name" value="RT_dom"/>
</dbReference>
<dbReference type="EMBL" id="JABSTR010000889">
    <property type="protein sequence ID" value="KAH9383004.1"/>
    <property type="molecule type" value="Genomic_DNA"/>
</dbReference>
<dbReference type="OrthoDB" id="6514472at2759"/>
<evidence type="ECO:0000313" key="2">
    <source>
        <dbReference type="EMBL" id="KAH9383004.1"/>
    </source>
</evidence>
<dbReference type="VEuPathDB" id="VectorBase:HLOH_043054"/>
<feature type="domain" description="Reverse transcriptase" evidence="1">
    <location>
        <begin position="1"/>
        <end position="115"/>
    </location>
</feature>
<evidence type="ECO:0000259" key="1">
    <source>
        <dbReference type="PROSITE" id="PS50878"/>
    </source>
</evidence>
<evidence type="ECO:0000313" key="3">
    <source>
        <dbReference type="Proteomes" id="UP000821853"/>
    </source>
</evidence>
<reference evidence="2 3" key="1">
    <citation type="journal article" date="2020" name="Cell">
        <title>Large-Scale Comparative Analyses of Tick Genomes Elucidate Their Genetic Diversity and Vector Capacities.</title>
        <authorList>
            <consortium name="Tick Genome and Microbiome Consortium (TIGMIC)"/>
            <person name="Jia N."/>
            <person name="Wang J."/>
            <person name="Shi W."/>
            <person name="Du L."/>
            <person name="Sun Y."/>
            <person name="Zhan W."/>
            <person name="Jiang J.F."/>
            <person name="Wang Q."/>
            <person name="Zhang B."/>
            <person name="Ji P."/>
            <person name="Bell-Sakyi L."/>
            <person name="Cui X.M."/>
            <person name="Yuan T.T."/>
            <person name="Jiang B.G."/>
            <person name="Yang W.F."/>
            <person name="Lam T.T."/>
            <person name="Chang Q.C."/>
            <person name="Ding S.J."/>
            <person name="Wang X.J."/>
            <person name="Zhu J.G."/>
            <person name="Ruan X.D."/>
            <person name="Zhao L."/>
            <person name="Wei J.T."/>
            <person name="Ye R.Z."/>
            <person name="Que T.C."/>
            <person name="Du C.H."/>
            <person name="Zhou Y.H."/>
            <person name="Cheng J.X."/>
            <person name="Dai P.F."/>
            <person name="Guo W.B."/>
            <person name="Han X.H."/>
            <person name="Huang E.J."/>
            <person name="Li L.F."/>
            <person name="Wei W."/>
            <person name="Gao Y.C."/>
            <person name="Liu J.Z."/>
            <person name="Shao H.Z."/>
            <person name="Wang X."/>
            <person name="Wang C.C."/>
            <person name="Yang T.C."/>
            <person name="Huo Q.B."/>
            <person name="Li W."/>
            <person name="Chen H.Y."/>
            <person name="Chen S.E."/>
            <person name="Zhou L.G."/>
            <person name="Ni X.B."/>
            <person name="Tian J.H."/>
            <person name="Sheng Y."/>
            <person name="Liu T."/>
            <person name="Pan Y.S."/>
            <person name="Xia L.Y."/>
            <person name="Li J."/>
            <person name="Zhao F."/>
            <person name="Cao W.C."/>
        </authorList>
    </citation>
    <scope>NUCLEOTIDE SEQUENCE [LARGE SCALE GENOMIC DNA]</scope>
    <source>
        <strain evidence="2">HaeL-2018</strain>
    </source>
</reference>
<accession>A0A9J6H6K8</accession>
<protein>
    <recommendedName>
        <fullName evidence="1">Reverse transcriptase domain-containing protein</fullName>
    </recommendedName>
</protein>
<organism evidence="2 3">
    <name type="scientific">Haemaphysalis longicornis</name>
    <name type="common">Bush tick</name>
    <dbReference type="NCBI Taxonomy" id="44386"/>
    <lineage>
        <taxon>Eukaryota</taxon>
        <taxon>Metazoa</taxon>
        <taxon>Ecdysozoa</taxon>
        <taxon>Arthropoda</taxon>
        <taxon>Chelicerata</taxon>
        <taxon>Arachnida</taxon>
        <taxon>Acari</taxon>
        <taxon>Parasitiformes</taxon>
        <taxon>Ixodida</taxon>
        <taxon>Ixodoidea</taxon>
        <taxon>Ixodidae</taxon>
        <taxon>Haemaphysalinae</taxon>
        <taxon>Haemaphysalis</taxon>
    </lineage>
</organism>
<sequence>MIFVSSEALPRVIQKLEERMLREVYAFSLDVEDFYYNIPHKELFCVLRVNKVDDYGDISFRGVTGVNSDDFLELLNLHLHPTVVNFDDKHYAQRSGICNWFFSCPFLSDLFFLCL</sequence>